<keyword evidence="1" id="KW-1133">Transmembrane helix</keyword>
<keyword evidence="3" id="KW-1185">Reference proteome</keyword>
<organism evidence="2 3">
    <name type="scientific">Alkalicaulis satelles</name>
    <dbReference type="NCBI Taxonomy" id="2609175"/>
    <lineage>
        <taxon>Bacteria</taxon>
        <taxon>Pseudomonadati</taxon>
        <taxon>Pseudomonadota</taxon>
        <taxon>Alphaproteobacteria</taxon>
        <taxon>Maricaulales</taxon>
        <taxon>Maricaulaceae</taxon>
        <taxon>Alkalicaulis</taxon>
    </lineage>
</organism>
<evidence type="ECO:0000256" key="1">
    <source>
        <dbReference type="SAM" id="Phobius"/>
    </source>
</evidence>
<sequence length="98" mass="10754">MLRFADRCGHCGQDFSREDAGDGPAVFVIFAVGFILVPMALVAEVAFTPPFWVHALLWLPLAAVLCLALLRVFRGAMFALQYRQDASEGRLDDRGDGP</sequence>
<dbReference type="InterPro" id="IPR009325">
    <property type="entry name" value="DUF983"/>
</dbReference>
<feature type="transmembrane region" description="Helical" evidence="1">
    <location>
        <begin position="51"/>
        <end position="73"/>
    </location>
</feature>
<comment type="caution">
    <text evidence="2">The sequence shown here is derived from an EMBL/GenBank/DDBJ whole genome shotgun (WGS) entry which is preliminary data.</text>
</comment>
<reference evidence="2 3" key="1">
    <citation type="submission" date="2019-09" db="EMBL/GenBank/DDBJ databases">
        <authorList>
            <person name="Kevbrin V."/>
            <person name="Grouzdev D.S."/>
        </authorList>
    </citation>
    <scope>NUCLEOTIDE SEQUENCE [LARGE SCALE GENOMIC DNA]</scope>
    <source>
        <strain evidence="2 3">G-192</strain>
    </source>
</reference>
<dbReference type="RefSeq" id="WP_150023806.1">
    <property type="nucleotide sequence ID" value="NZ_VWOJ01000004.1"/>
</dbReference>
<name>A0A5M6ZEU0_9PROT</name>
<evidence type="ECO:0000313" key="2">
    <source>
        <dbReference type="EMBL" id="KAA5801618.1"/>
    </source>
</evidence>
<keyword evidence="1" id="KW-0472">Membrane</keyword>
<proteinExistence type="predicted"/>
<dbReference type="AlphaFoldDB" id="A0A5M6ZEU0"/>
<protein>
    <submittedName>
        <fullName evidence="2">DUF983 domain-containing protein</fullName>
    </submittedName>
</protein>
<feature type="transmembrane region" description="Helical" evidence="1">
    <location>
        <begin position="25"/>
        <end position="45"/>
    </location>
</feature>
<evidence type="ECO:0000313" key="3">
    <source>
        <dbReference type="Proteomes" id="UP000325122"/>
    </source>
</evidence>
<dbReference type="Pfam" id="PF06170">
    <property type="entry name" value="DUF983"/>
    <property type="match status" value="1"/>
</dbReference>
<gene>
    <name evidence="2" type="ORF">F1654_12035</name>
</gene>
<keyword evidence="1" id="KW-0812">Transmembrane</keyword>
<accession>A0A5M6ZEU0</accession>
<dbReference type="Proteomes" id="UP000325122">
    <property type="component" value="Unassembled WGS sequence"/>
</dbReference>
<dbReference type="EMBL" id="VWOJ01000004">
    <property type="protein sequence ID" value="KAA5801618.1"/>
    <property type="molecule type" value="Genomic_DNA"/>
</dbReference>